<dbReference type="EMBL" id="CP012752">
    <property type="protein sequence ID" value="ALG08403.1"/>
    <property type="molecule type" value="Genomic_DNA"/>
</dbReference>
<accession>A0A0N9HYQ3</accession>
<evidence type="ECO:0000313" key="3">
    <source>
        <dbReference type="Proteomes" id="UP000063699"/>
    </source>
</evidence>
<feature type="region of interest" description="Disordered" evidence="1">
    <location>
        <begin position="125"/>
        <end position="150"/>
    </location>
</feature>
<keyword evidence="3" id="KW-1185">Reference proteome</keyword>
<gene>
    <name evidence="2" type="ORF">AOZ06_17120</name>
</gene>
<reference evidence="2 3" key="1">
    <citation type="submission" date="2015-07" db="EMBL/GenBank/DDBJ databases">
        <title>Genome sequencing of Kibdelosporangium phytohabitans.</title>
        <authorList>
            <person name="Qin S."/>
            <person name="Xing K."/>
        </authorList>
    </citation>
    <scope>NUCLEOTIDE SEQUENCE [LARGE SCALE GENOMIC DNA]</scope>
    <source>
        <strain evidence="2 3">KLBMP1111</strain>
    </source>
</reference>
<organism evidence="2 3">
    <name type="scientific">Kibdelosporangium phytohabitans</name>
    <dbReference type="NCBI Taxonomy" id="860235"/>
    <lineage>
        <taxon>Bacteria</taxon>
        <taxon>Bacillati</taxon>
        <taxon>Actinomycetota</taxon>
        <taxon>Actinomycetes</taxon>
        <taxon>Pseudonocardiales</taxon>
        <taxon>Pseudonocardiaceae</taxon>
        <taxon>Kibdelosporangium</taxon>
    </lineage>
</organism>
<evidence type="ECO:0000313" key="2">
    <source>
        <dbReference type="EMBL" id="ALG08403.1"/>
    </source>
</evidence>
<dbReference type="KEGG" id="kphy:AOZ06_17120"/>
<dbReference type="STRING" id="860235.AOZ06_17120"/>
<evidence type="ECO:0000256" key="1">
    <source>
        <dbReference type="SAM" id="MobiDB-lite"/>
    </source>
</evidence>
<dbReference type="Proteomes" id="UP000063699">
    <property type="component" value="Chromosome"/>
</dbReference>
<dbReference type="AlphaFoldDB" id="A0A0N9HYQ3"/>
<proteinExistence type="predicted"/>
<dbReference type="OrthoDB" id="3078379at2"/>
<sequence length="150" mass="17294">MADDELRQAGFEQVHVENSRYDGPQTGVADVGGVPHYFERQNRFFEDGDEFVVWLIDEVTLALEREQWRVFVATWDAGHAGSDDPDADPNAGVLPDRYHELTKVLEPRRVAPDDTRTMYAQWRLTGSDRRHDDNGPSYLMRWREPDSDAT</sequence>
<dbReference type="RefSeq" id="WP_054290310.1">
    <property type="nucleotide sequence ID" value="NZ_CP012752.1"/>
</dbReference>
<name>A0A0N9HYQ3_9PSEU</name>
<feature type="compositionally biased region" description="Basic and acidic residues" evidence="1">
    <location>
        <begin position="141"/>
        <end position="150"/>
    </location>
</feature>
<protein>
    <submittedName>
        <fullName evidence="2">Uncharacterized protein</fullName>
    </submittedName>
</protein>